<evidence type="ECO:0000313" key="2">
    <source>
        <dbReference type="EMBL" id="QHT93699.1"/>
    </source>
</evidence>
<keyword evidence="1" id="KW-1133">Transmembrane helix</keyword>
<feature type="transmembrane region" description="Helical" evidence="1">
    <location>
        <begin position="13"/>
        <end position="31"/>
    </location>
</feature>
<accession>A0A6C0ILK4</accession>
<dbReference type="AlphaFoldDB" id="A0A6C0ILK4"/>
<keyword evidence="1" id="KW-0812">Transmembrane</keyword>
<keyword evidence="1" id="KW-0472">Membrane</keyword>
<protein>
    <submittedName>
        <fullName evidence="2">Uncharacterized protein</fullName>
    </submittedName>
</protein>
<sequence length="185" mass="21813">MYYCEFFSKYSDMFYYLTFLLGVTNISYNFFEYLSYSHKYDSSQLSKLEGIIHKLDGSIHTRLNDIDDKINMLHKIKLCEFKLLNLDANTVDSDSDSEKNESVIEDEVIHNNDEKCDFEIEEDTDSDTNDNEDIDEELETIEELEEPEENVCVDQNDINDYYKDKFIKDKQSNHLSLSGVFGGWY</sequence>
<reference evidence="2" key="1">
    <citation type="journal article" date="2020" name="Nature">
        <title>Giant virus diversity and host interactions through global metagenomics.</title>
        <authorList>
            <person name="Schulz F."/>
            <person name="Roux S."/>
            <person name="Paez-Espino D."/>
            <person name="Jungbluth S."/>
            <person name="Walsh D.A."/>
            <person name="Denef V.J."/>
            <person name="McMahon K.D."/>
            <person name="Konstantinidis K.T."/>
            <person name="Eloe-Fadrosh E.A."/>
            <person name="Kyrpides N.C."/>
            <person name="Woyke T."/>
        </authorList>
    </citation>
    <scope>NUCLEOTIDE SEQUENCE</scope>
    <source>
        <strain evidence="2">GVMAG-M-3300024258-14</strain>
    </source>
</reference>
<name>A0A6C0ILK4_9ZZZZ</name>
<proteinExistence type="predicted"/>
<organism evidence="2">
    <name type="scientific">viral metagenome</name>
    <dbReference type="NCBI Taxonomy" id="1070528"/>
    <lineage>
        <taxon>unclassified sequences</taxon>
        <taxon>metagenomes</taxon>
        <taxon>organismal metagenomes</taxon>
    </lineage>
</organism>
<evidence type="ECO:0000256" key="1">
    <source>
        <dbReference type="SAM" id="Phobius"/>
    </source>
</evidence>
<dbReference type="EMBL" id="MN740210">
    <property type="protein sequence ID" value="QHT93699.1"/>
    <property type="molecule type" value="Genomic_DNA"/>
</dbReference>